<dbReference type="SUPFAM" id="SSF53474">
    <property type="entry name" value="alpha/beta-Hydrolases"/>
    <property type="match status" value="1"/>
</dbReference>
<comment type="subcellular location">
    <subcellularLocation>
        <location evidence="2 5">Secreted</location>
        <location evidence="2 5">Cell wall</location>
    </subcellularLocation>
</comment>
<feature type="signal peptide" evidence="5">
    <location>
        <begin position="1"/>
        <end position="26"/>
    </location>
</feature>
<reference evidence="6" key="1">
    <citation type="submission" date="2020-02" db="EMBL/GenBank/DDBJ databases">
        <authorList>
            <person name="Scholz U."/>
            <person name="Mascher M."/>
            <person name="Fiebig A."/>
        </authorList>
    </citation>
    <scope>NUCLEOTIDE SEQUENCE</scope>
</reference>
<evidence type="ECO:0000313" key="7">
    <source>
        <dbReference type="Proteomes" id="UP000663760"/>
    </source>
</evidence>
<dbReference type="Proteomes" id="UP000663760">
    <property type="component" value="Chromosome 18"/>
</dbReference>
<dbReference type="OrthoDB" id="2015280at2759"/>
<evidence type="ECO:0000256" key="1">
    <source>
        <dbReference type="ARBA" id="ARBA00003534"/>
    </source>
</evidence>
<gene>
    <name evidence="6" type="ORF">SI8410_18021821</name>
</gene>
<organism evidence="6 7">
    <name type="scientific">Spirodela intermedia</name>
    <name type="common">Intermediate duckweed</name>
    <dbReference type="NCBI Taxonomy" id="51605"/>
    <lineage>
        <taxon>Eukaryota</taxon>
        <taxon>Viridiplantae</taxon>
        <taxon>Streptophyta</taxon>
        <taxon>Embryophyta</taxon>
        <taxon>Tracheophyta</taxon>
        <taxon>Spermatophyta</taxon>
        <taxon>Magnoliopsida</taxon>
        <taxon>Liliopsida</taxon>
        <taxon>Araceae</taxon>
        <taxon>Lemnoideae</taxon>
        <taxon>Spirodela</taxon>
    </lineage>
</organism>
<evidence type="ECO:0000313" key="6">
    <source>
        <dbReference type="EMBL" id="CAA7411143.1"/>
    </source>
</evidence>
<comment type="function">
    <text evidence="1 5">Hydrolyzes acetyl esters in homogalacturonan regions of pectin. In type I primary cell wall, galacturonic acid residues of pectin can be acetylated at the O-2 and O-3 positions. Decreasing the degree of acetylation of pectin gels in vitro alters their physical properties.</text>
</comment>
<dbReference type="PANTHER" id="PTHR21562">
    <property type="entry name" value="NOTUM-RELATED"/>
    <property type="match status" value="1"/>
</dbReference>
<protein>
    <recommendedName>
        <fullName evidence="5">Pectin acetylesterase</fullName>
        <ecNumber evidence="5">3.1.1.-</ecNumber>
    </recommendedName>
</protein>
<evidence type="ECO:0000256" key="5">
    <source>
        <dbReference type="RuleBase" id="RU363114"/>
    </source>
</evidence>
<dbReference type="EC" id="3.1.1.-" evidence="5"/>
<evidence type="ECO:0000256" key="4">
    <source>
        <dbReference type="ARBA" id="ARBA00022512"/>
    </source>
</evidence>
<dbReference type="GO" id="GO:0071555">
    <property type="term" value="P:cell wall organization"/>
    <property type="evidence" value="ECO:0007669"/>
    <property type="project" value="UniProtKB-KW"/>
</dbReference>
<evidence type="ECO:0000256" key="3">
    <source>
        <dbReference type="ARBA" id="ARBA00005784"/>
    </source>
</evidence>
<evidence type="ECO:0000256" key="2">
    <source>
        <dbReference type="ARBA" id="ARBA00004191"/>
    </source>
</evidence>
<accession>A0A7I8LM33</accession>
<keyword evidence="7" id="KW-1185">Reference proteome</keyword>
<dbReference type="GO" id="GO:0009505">
    <property type="term" value="C:plant-type cell wall"/>
    <property type="evidence" value="ECO:0007669"/>
    <property type="project" value="TreeGrafter"/>
</dbReference>
<keyword evidence="5" id="KW-0732">Signal</keyword>
<dbReference type="GO" id="GO:0052793">
    <property type="term" value="F:pectin acetylesterase activity"/>
    <property type="evidence" value="ECO:0007669"/>
    <property type="project" value="TreeGrafter"/>
</dbReference>
<dbReference type="PANTHER" id="PTHR21562:SF93">
    <property type="entry name" value="PECTIN ACETYLESTERASE 8"/>
    <property type="match status" value="1"/>
</dbReference>
<dbReference type="EMBL" id="LR746281">
    <property type="protein sequence ID" value="CAA7411143.1"/>
    <property type="molecule type" value="Genomic_DNA"/>
</dbReference>
<proteinExistence type="inferred from homology"/>
<comment type="similarity">
    <text evidence="3 5">Belongs to the pectinacetylesterase family.</text>
</comment>
<keyword evidence="5" id="KW-0961">Cell wall biogenesis/degradation</keyword>
<keyword evidence="4 5" id="KW-0134">Cell wall</keyword>
<dbReference type="InterPro" id="IPR004963">
    <property type="entry name" value="PAE/NOTUM"/>
</dbReference>
<keyword evidence="5" id="KW-0964">Secreted</keyword>
<dbReference type="Pfam" id="PF03283">
    <property type="entry name" value="PAE"/>
    <property type="match status" value="1"/>
</dbReference>
<sequence length="403" mass="43559">MSGSGGSVTGVLICCVLALMSSTAGGLIVNLTVLESATASGAVCLDGSPPAYHFAPGWGPGKNSWLVHMEGGGWCHSVENCLFRKRGKLGSSKAMGSIAFTGILNDHKRFNPGFYNWNKVKVRYCDGSSFTGDVESVDPVTDLHFRGARIFEAVTKHLLARGMKRAKNVLLSGCSAGGLTAILHCDRFRSLLPSRARVKCLSDGGFFINANDVTGAQHIGSYFDSITKTHGSLGALPTACTSKRRSRMCFFPQYVAQGINTPLFILNAAYDSWQIRNVMVPPGADPAGAWRQCRADISQCTPGQIQAMQGFRVQFLRALGRLGRNPSRGLLVNSCFAHCQSELTATWQFPGSPTMGNRTIAEGVSIWFYDRSSVERIDGPYPRDASCHNNIYIPSESLEEVAL</sequence>
<dbReference type="InterPro" id="IPR029058">
    <property type="entry name" value="AB_hydrolase_fold"/>
</dbReference>
<keyword evidence="5" id="KW-0378">Hydrolase</keyword>
<feature type="chain" id="PRO_5029951124" description="Pectin acetylesterase" evidence="5">
    <location>
        <begin position="27"/>
        <end position="403"/>
    </location>
</feature>
<dbReference type="AlphaFoldDB" id="A0A7I8LM33"/>
<name>A0A7I8LM33_SPIIN</name>